<dbReference type="AlphaFoldDB" id="A0CF52"/>
<evidence type="ECO:0000256" key="3">
    <source>
        <dbReference type="ARBA" id="ARBA00022833"/>
    </source>
</evidence>
<dbReference type="Proteomes" id="UP000000600">
    <property type="component" value="Unassembled WGS sequence"/>
</dbReference>
<dbReference type="EMBL" id="CT868068">
    <property type="protein sequence ID" value="CAK69419.1"/>
    <property type="molecule type" value="Genomic_DNA"/>
</dbReference>
<dbReference type="GeneID" id="5022601"/>
<keyword evidence="3" id="KW-0862">Zinc</keyword>
<dbReference type="GO" id="GO:0061630">
    <property type="term" value="F:ubiquitin protein ligase activity"/>
    <property type="evidence" value="ECO:0000318"/>
    <property type="project" value="GO_Central"/>
</dbReference>
<dbReference type="GO" id="GO:0008270">
    <property type="term" value="F:zinc ion binding"/>
    <property type="evidence" value="ECO:0007669"/>
    <property type="project" value="UniProtKB-KW"/>
</dbReference>
<evidence type="ECO:0000256" key="4">
    <source>
        <dbReference type="PROSITE-ProRule" id="PRU00175"/>
    </source>
</evidence>
<dbReference type="InParanoid" id="A0CF52"/>
<evidence type="ECO:0000259" key="5">
    <source>
        <dbReference type="PROSITE" id="PS50089"/>
    </source>
</evidence>
<dbReference type="RefSeq" id="XP_001436816.1">
    <property type="nucleotide sequence ID" value="XM_001436779.1"/>
</dbReference>
<reference evidence="6 7" key="1">
    <citation type="journal article" date="2006" name="Nature">
        <title>Global trends of whole-genome duplications revealed by the ciliate Paramecium tetraurelia.</title>
        <authorList>
            <consortium name="Genoscope"/>
            <person name="Aury J.-M."/>
            <person name="Jaillon O."/>
            <person name="Duret L."/>
            <person name="Noel B."/>
            <person name="Jubin C."/>
            <person name="Porcel B.M."/>
            <person name="Segurens B."/>
            <person name="Daubin V."/>
            <person name="Anthouard V."/>
            <person name="Aiach N."/>
            <person name="Arnaiz O."/>
            <person name="Billaut A."/>
            <person name="Beisson J."/>
            <person name="Blanc I."/>
            <person name="Bouhouche K."/>
            <person name="Camara F."/>
            <person name="Duharcourt S."/>
            <person name="Guigo R."/>
            <person name="Gogendeau D."/>
            <person name="Katinka M."/>
            <person name="Keller A.-M."/>
            <person name="Kissmehl R."/>
            <person name="Klotz C."/>
            <person name="Koll F."/>
            <person name="Le Moue A."/>
            <person name="Lepere C."/>
            <person name="Malinsky S."/>
            <person name="Nowacki M."/>
            <person name="Nowak J.K."/>
            <person name="Plattner H."/>
            <person name="Poulain J."/>
            <person name="Ruiz F."/>
            <person name="Serrano V."/>
            <person name="Zagulski M."/>
            <person name="Dessen P."/>
            <person name="Betermier M."/>
            <person name="Weissenbach J."/>
            <person name="Scarpelli C."/>
            <person name="Schachter V."/>
            <person name="Sperling L."/>
            <person name="Meyer E."/>
            <person name="Cohen J."/>
            <person name="Wincker P."/>
        </authorList>
    </citation>
    <scope>NUCLEOTIDE SEQUENCE [LARGE SCALE GENOMIC DNA]</scope>
    <source>
        <strain evidence="6 7">Stock d4-2</strain>
    </source>
</reference>
<dbReference type="InterPro" id="IPR017907">
    <property type="entry name" value="Znf_RING_CS"/>
</dbReference>
<evidence type="ECO:0000256" key="2">
    <source>
        <dbReference type="ARBA" id="ARBA00022771"/>
    </source>
</evidence>
<protein>
    <recommendedName>
        <fullName evidence="5">RING-type domain-containing protein</fullName>
    </recommendedName>
</protein>
<evidence type="ECO:0000256" key="1">
    <source>
        <dbReference type="ARBA" id="ARBA00022723"/>
    </source>
</evidence>
<dbReference type="GO" id="GO:0031624">
    <property type="term" value="F:ubiquitin conjugating enzyme binding"/>
    <property type="evidence" value="ECO:0000318"/>
    <property type="project" value="GO_Central"/>
</dbReference>
<dbReference type="GO" id="GO:0000151">
    <property type="term" value="C:ubiquitin ligase complex"/>
    <property type="evidence" value="ECO:0000318"/>
    <property type="project" value="GO_Central"/>
</dbReference>
<dbReference type="KEGG" id="ptm:GSPATT00037858001"/>
<dbReference type="SMART" id="SM00184">
    <property type="entry name" value="RING"/>
    <property type="match status" value="5"/>
</dbReference>
<name>A0CF52_PARTE</name>
<dbReference type="OMA" id="HIIGICC"/>
<organism evidence="6 7">
    <name type="scientific">Paramecium tetraurelia</name>
    <dbReference type="NCBI Taxonomy" id="5888"/>
    <lineage>
        <taxon>Eukaryota</taxon>
        <taxon>Sar</taxon>
        <taxon>Alveolata</taxon>
        <taxon>Ciliophora</taxon>
        <taxon>Intramacronucleata</taxon>
        <taxon>Oligohymenophorea</taxon>
        <taxon>Peniculida</taxon>
        <taxon>Parameciidae</taxon>
        <taxon>Paramecium</taxon>
    </lineage>
</organism>
<proteinExistence type="predicted"/>
<sequence length="871" mass="102300">MYQITPISDTIKSRYPQLKDYYLCQFLGENQQSAIICSILHYLLNRRLSRSLEYFRSPKINYKQLHAQEIAQFLQESLEMENPIQNFFEKLSTYDQNNLMTEVLLQDFCFSYQLIYKGQICLNYLADFLDLNINIIPQLNSLGRGNSNLIIIREQEEYYFIIPEPQFQLETQTICFSCSRKVYVFLNLQCDHQICLNCLFKQNQQSYTDNFQCRCGQVIQKQQVEQFQNEISAIAKTNRYNLVLEQFYHQCSSTLVQRKSQIRTSFAKQLNESISEQLTATEIQISLLDETNRVLEQLDEHCCNCHGESNKPYFYLNNCSHKFCFECIKKEFQNDCCGGCYCMVCPNKVSRKEYELYLQMINVAKDNIQEKPPEKEKTENKCQNCNNKFQYQLFAIENCKHSFCDTCLEQFFAVNYFQVYYCTVPNCPGTYNKKDYEKFKQEFRKQLQISYSELENSCHQISCDFNLLNNCKQCLKQLCVSQSEIKDQICSNCSNPTLKSKNLIENDSTKITSDDQKEIDLNWSLLIDKCQKCQKESQYQLFQIPLCNHKFCNSCIQGSIENKQKDQRCLNKNCKSLFTRGSYQNYYNNLLQDKEIIQNNQQILNQQLITKSETFKQQPKINNLVNLNFNSNVTVQSSTTSTTDQQLCSFCNILSDLDQVFLIKCGHQICQRCSLRLKGQNFRCSKCLTLFDNLRFKKFRLSCKYKCDNCKKTFPFDQISPNQKCLHSLCWQCLQIIYTNKETQYCCVKNCKKSFTVEKGSKNIQIFPQQDVDSSKEAQQILNLKFVTSQKIIQSNSQAIAKIDQSLSILLEQKKQKQEIEQPFKIQSCMICNQDFDDYNLPVVFSCNLHIIGICCILNNYQLCYLCDRGL</sequence>
<dbReference type="GO" id="GO:0006511">
    <property type="term" value="P:ubiquitin-dependent protein catabolic process"/>
    <property type="evidence" value="ECO:0000318"/>
    <property type="project" value="GO_Central"/>
</dbReference>
<dbReference type="PROSITE" id="PS00518">
    <property type="entry name" value="ZF_RING_1"/>
    <property type="match status" value="5"/>
</dbReference>
<dbReference type="HOGENOM" id="CLU_318703_0_0_1"/>
<keyword evidence="1" id="KW-0479">Metal-binding</keyword>
<dbReference type="GO" id="GO:0005737">
    <property type="term" value="C:cytoplasm"/>
    <property type="evidence" value="ECO:0000318"/>
    <property type="project" value="GO_Central"/>
</dbReference>
<keyword evidence="2 4" id="KW-0863">Zinc-finger</keyword>
<dbReference type="PROSITE" id="PS50089">
    <property type="entry name" value="ZF_RING_2"/>
    <property type="match status" value="1"/>
</dbReference>
<dbReference type="InterPro" id="IPR001841">
    <property type="entry name" value="Znf_RING"/>
</dbReference>
<keyword evidence="7" id="KW-1185">Reference proteome</keyword>
<gene>
    <name evidence="6" type="ORF">GSPATT00037858001</name>
</gene>
<dbReference type="OrthoDB" id="304684at2759"/>
<dbReference type="SUPFAM" id="SSF57850">
    <property type="entry name" value="RING/U-box"/>
    <property type="match status" value="1"/>
</dbReference>
<evidence type="ECO:0000313" key="6">
    <source>
        <dbReference type="EMBL" id="CAK69419.1"/>
    </source>
</evidence>
<evidence type="ECO:0000313" key="7">
    <source>
        <dbReference type="Proteomes" id="UP000000600"/>
    </source>
</evidence>
<accession>A0CF52</accession>
<feature type="domain" description="RING-type" evidence="5">
    <location>
        <begin position="382"/>
        <end position="428"/>
    </location>
</feature>